<reference evidence="6" key="1">
    <citation type="submission" date="2021-11" db="EMBL/GenBank/DDBJ databases">
        <title>Legionella maioricencis sp. nov., a new species isolated from hot water samples in Mallorca.</title>
        <authorList>
            <person name="Crespi S."/>
            <person name="Drasar V."/>
            <person name="Salva-Serra F."/>
            <person name="Jaen-Luchoro D."/>
            <person name="Pineiro-Iglesias B."/>
            <person name="Aliaga F."/>
            <person name="Fernandez-Juarez V."/>
            <person name="Coll G."/>
            <person name="Moore E.R.B."/>
            <person name="Bennasar-Figueras A."/>
        </authorList>
    </citation>
    <scope>NUCLEOTIDE SEQUENCE</scope>
    <source>
        <strain evidence="6">HCPI-6</strain>
    </source>
</reference>
<accession>A0A9X2CYY0</accession>
<evidence type="ECO:0000259" key="5">
    <source>
        <dbReference type="Pfam" id="PF03968"/>
    </source>
</evidence>
<dbReference type="GO" id="GO:0030288">
    <property type="term" value="C:outer membrane-bounded periplasmic space"/>
    <property type="evidence" value="ECO:0007669"/>
    <property type="project" value="TreeGrafter"/>
</dbReference>
<evidence type="ECO:0000313" key="7">
    <source>
        <dbReference type="Proteomes" id="UP001139721"/>
    </source>
</evidence>
<feature type="domain" description="Organic solvent tolerance-like N-terminal" evidence="5">
    <location>
        <begin position="33"/>
        <end position="147"/>
    </location>
</feature>
<feature type="signal peptide" evidence="4">
    <location>
        <begin position="1"/>
        <end position="23"/>
    </location>
</feature>
<dbReference type="InterPro" id="IPR005653">
    <property type="entry name" value="OstA-like_N"/>
</dbReference>
<evidence type="ECO:0000256" key="4">
    <source>
        <dbReference type="SAM" id="SignalP"/>
    </source>
</evidence>
<proteinExistence type="predicted"/>
<dbReference type="EMBL" id="JAJKBJ010000004">
    <property type="protein sequence ID" value="MCL9683470.1"/>
    <property type="molecule type" value="Genomic_DNA"/>
</dbReference>
<keyword evidence="7" id="KW-1185">Reference proteome</keyword>
<dbReference type="PANTHER" id="PTHR36504">
    <property type="entry name" value="LIPOPOLYSACCHARIDE EXPORT SYSTEM PROTEIN LPTA"/>
    <property type="match status" value="1"/>
</dbReference>
<evidence type="ECO:0000256" key="3">
    <source>
        <dbReference type="ARBA" id="ARBA00022764"/>
    </source>
</evidence>
<organism evidence="6 7">
    <name type="scientific">Legionella maioricensis</name>
    <dbReference type="NCBI Taxonomy" id="2896528"/>
    <lineage>
        <taxon>Bacteria</taxon>
        <taxon>Pseudomonadati</taxon>
        <taxon>Pseudomonadota</taxon>
        <taxon>Gammaproteobacteria</taxon>
        <taxon>Legionellales</taxon>
        <taxon>Legionellaceae</taxon>
        <taxon>Legionella</taxon>
    </lineage>
</organism>
<dbReference type="InterPro" id="IPR052037">
    <property type="entry name" value="LPS_export_LptA"/>
</dbReference>
<dbReference type="Proteomes" id="UP001139721">
    <property type="component" value="Unassembled WGS sequence"/>
</dbReference>
<protein>
    <submittedName>
        <fullName evidence="6">Lipopolysaccharide transport periplasmic protein LptA</fullName>
    </submittedName>
</protein>
<dbReference type="InterPro" id="IPR014340">
    <property type="entry name" value="LptA"/>
</dbReference>
<feature type="chain" id="PRO_5040753191" evidence="4">
    <location>
        <begin position="24"/>
        <end position="170"/>
    </location>
</feature>
<dbReference type="NCBIfam" id="TIGR03002">
    <property type="entry name" value="outer_YhbN_LptA"/>
    <property type="match status" value="1"/>
</dbReference>
<dbReference type="Pfam" id="PF03968">
    <property type="entry name" value="LptD_N"/>
    <property type="match status" value="1"/>
</dbReference>
<dbReference type="GO" id="GO:0017089">
    <property type="term" value="F:glycolipid transfer activity"/>
    <property type="evidence" value="ECO:0007669"/>
    <property type="project" value="TreeGrafter"/>
</dbReference>
<keyword evidence="2 4" id="KW-0732">Signal</keyword>
<sequence>MPQLKVKSGLFLLFMAIAAVGFALPSDKEQIMHVVSDSADLNQLNHKGTYIGNVEFTQGTTNLHATNAITKANIKNQLTLAIANGTKGKQAHYWTQTDPNKPPLHAYADTIRYYPLRHLIELIGNAHVEQGPNSLSAAKITYDTLKQHVVSQSDGKTRTTIILYPEKKPT</sequence>
<comment type="caution">
    <text evidence="6">The sequence shown here is derived from an EMBL/GenBank/DDBJ whole genome shotgun (WGS) entry which is preliminary data.</text>
</comment>
<gene>
    <name evidence="6" type="primary">lptA</name>
    <name evidence="6" type="ORF">LOX96_05155</name>
</gene>
<dbReference type="PANTHER" id="PTHR36504:SF1">
    <property type="entry name" value="LIPOPOLYSACCHARIDE EXPORT SYSTEM PROTEIN LPTA"/>
    <property type="match status" value="1"/>
</dbReference>
<keyword evidence="3" id="KW-0574">Periplasm</keyword>
<name>A0A9X2CYY0_9GAMM</name>
<dbReference type="RefSeq" id="WP_250420977.1">
    <property type="nucleotide sequence ID" value="NZ_JAJKBJ010000004.1"/>
</dbReference>
<dbReference type="GO" id="GO:0009279">
    <property type="term" value="C:cell outer membrane"/>
    <property type="evidence" value="ECO:0007669"/>
    <property type="project" value="TreeGrafter"/>
</dbReference>
<keyword evidence="1" id="KW-0813">Transport</keyword>
<dbReference type="GO" id="GO:0001530">
    <property type="term" value="F:lipopolysaccharide binding"/>
    <property type="evidence" value="ECO:0007669"/>
    <property type="project" value="InterPro"/>
</dbReference>
<dbReference type="GO" id="GO:0015920">
    <property type="term" value="P:lipopolysaccharide transport"/>
    <property type="evidence" value="ECO:0007669"/>
    <property type="project" value="InterPro"/>
</dbReference>
<evidence type="ECO:0000256" key="1">
    <source>
        <dbReference type="ARBA" id="ARBA00022448"/>
    </source>
</evidence>
<dbReference type="AlphaFoldDB" id="A0A9X2CYY0"/>
<evidence type="ECO:0000313" key="6">
    <source>
        <dbReference type="EMBL" id="MCL9683470.1"/>
    </source>
</evidence>
<evidence type="ECO:0000256" key="2">
    <source>
        <dbReference type="ARBA" id="ARBA00022729"/>
    </source>
</evidence>
<dbReference type="Gene3D" id="2.60.450.10">
    <property type="entry name" value="Lipopolysaccharide (LPS) transport protein A like domain"/>
    <property type="match status" value="1"/>
</dbReference>